<dbReference type="EMBL" id="VDCI01000002">
    <property type="protein sequence ID" value="TNJ37316.1"/>
    <property type="molecule type" value="Genomic_DNA"/>
</dbReference>
<reference evidence="2 3" key="1">
    <citation type="submission" date="2019-05" db="EMBL/GenBank/DDBJ databases">
        <title>Draft Whole-Genome sequence of the green sulfur bacterium Prosthecochloris vibrioformis DSM 260.</title>
        <authorList>
            <person name="Meyer T.E."/>
            <person name="Kyndt J.A."/>
        </authorList>
    </citation>
    <scope>NUCLEOTIDE SEQUENCE [LARGE SCALE GENOMIC DNA]</scope>
    <source>
        <strain evidence="2 3">DSM 260</strain>
    </source>
</reference>
<proteinExistence type="predicted"/>
<comment type="caution">
    <text evidence="2">The sequence shown here is derived from an EMBL/GenBank/DDBJ whole genome shotgun (WGS) entry which is preliminary data.</text>
</comment>
<organism evidence="2 3">
    <name type="scientific">Prosthecochloris vibrioformis</name>
    <name type="common">Chlorobium vibrioforme</name>
    <dbReference type="NCBI Taxonomy" id="1098"/>
    <lineage>
        <taxon>Bacteria</taxon>
        <taxon>Pseudomonadati</taxon>
        <taxon>Chlorobiota</taxon>
        <taxon>Chlorobiia</taxon>
        <taxon>Chlorobiales</taxon>
        <taxon>Chlorobiaceae</taxon>
        <taxon>Prosthecochloris</taxon>
    </lineage>
</organism>
<name>A0A5C4S1E9_PROVB</name>
<keyword evidence="3" id="KW-1185">Reference proteome</keyword>
<dbReference type="AlphaFoldDB" id="A0A5C4S1E9"/>
<sequence>MSTQQDPAKEATYPPAGEGDNQQFHERPPAFEDLKYVVKGTLAIGARILRDIDRILTRLNS</sequence>
<dbReference type="RefSeq" id="WP_139626280.1">
    <property type="nucleotide sequence ID" value="NZ_VDCI01000002.1"/>
</dbReference>
<gene>
    <name evidence="2" type="ORF">FGF68_03595</name>
</gene>
<feature type="region of interest" description="Disordered" evidence="1">
    <location>
        <begin position="1"/>
        <end position="28"/>
    </location>
</feature>
<evidence type="ECO:0000313" key="2">
    <source>
        <dbReference type="EMBL" id="TNJ37316.1"/>
    </source>
</evidence>
<dbReference type="Proteomes" id="UP000309544">
    <property type="component" value="Unassembled WGS sequence"/>
</dbReference>
<evidence type="ECO:0000256" key="1">
    <source>
        <dbReference type="SAM" id="MobiDB-lite"/>
    </source>
</evidence>
<protein>
    <submittedName>
        <fullName evidence="2">Uncharacterized protein</fullName>
    </submittedName>
</protein>
<accession>A0A5C4S1E9</accession>
<evidence type="ECO:0000313" key="3">
    <source>
        <dbReference type="Proteomes" id="UP000309544"/>
    </source>
</evidence>